<dbReference type="Pfam" id="PF13478">
    <property type="entry name" value="XdhC_C"/>
    <property type="match status" value="1"/>
</dbReference>
<evidence type="ECO:0000313" key="4">
    <source>
        <dbReference type="EMBL" id="QEJ98895.1"/>
    </source>
</evidence>
<evidence type="ECO:0000313" key="6">
    <source>
        <dbReference type="Proteomes" id="UP000323594"/>
    </source>
</evidence>
<dbReference type="PANTHER" id="PTHR30388">
    <property type="entry name" value="ALDEHYDE OXIDOREDUCTASE MOLYBDENUM COFACTOR ASSEMBLY PROTEIN"/>
    <property type="match status" value="1"/>
</dbReference>
<dbReference type="OrthoDB" id="9773039at2"/>
<accession>A0A0B7GRS8</accession>
<reference evidence="4 6" key="3">
    <citation type="submission" date="2019-08" db="EMBL/GenBank/DDBJ databases">
        <authorList>
            <person name="Kuhnert P."/>
        </authorList>
    </citation>
    <scope>NUCLEOTIDE SEQUENCE [LARGE SCALE GENOMIC DNA]</scope>
    <source>
        <strain evidence="4 6">B36.5</strain>
    </source>
</reference>
<dbReference type="GeneID" id="57754104"/>
<dbReference type="Pfam" id="PF02625">
    <property type="entry name" value="XdhC_CoxI"/>
    <property type="match status" value="1"/>
</dbReference>
<evidence type="ECO:0000259" key="2">
    <source>
        <dbReference type="Pfam" id="PF13478"/>
    </source>
</evidence>
<dbReference type="EMBL" id="CP042817">
    <property type="protein sequence ID" value="QEJ98895.1"/>
    <property type="molecule type" value="Genomic_DNA"/>
</dbReference>
<feature type="domain" description="XdhC Rossmann" evidence="2">
    <location>
        <begin position="165"/>
        <end position="304"/>
    </location>
</feature>
<dbReference type="EMBL" id="CDNC01000007">
    <property type="protein sequence ID" value="CEM61148.1"/>
    <property type="molecule type" value="Genomic_DNA"/>
</dbReference>
<dbReference type="InterPro" id="IPR003777">
    <property type="entry name" value="XdhC_CoxI"/>
</dbReference>
<dbReference type="Proteomes" id="UP000042527">
    <property type="component" value="Unassembled WGS sequence"/>
</dbReference>
<dbReference type="Gene3D" id="3.40.50.720">
    <property type="entry name" value="NAD(P)-binding Rossmann-like Domain"/>
    <property type="match status" value="1"/>
</dbReference>
<gene>
    <name evidence="4" type="ORF">FUT82_13425</name>
    <name evidence="3" type="ORF">TPHV1_150030</name>
</gene>
<name>A0A0B7GRS8_TREPH</name>
<evidence type="ECO:0000313" key="3">
    <source>
        <dbReference type="EMBL" id="CEM61148.1"/>
    </source>
</evidence>
<keyword evidence="5" id="KW-1185">Reference proteome</keyword>
<dbReference type="InterPro" id="IPR052698">
    <property type="entry name" value="MoCofactor_Util/Proc"/>
</dbReference>
<protein>
    <submittedName>
        <fullName evidence="3">Putative xanthine dehydrogenase accessory factor</fullName>
    </submittedName>
    <submittedName>
        <fullName evidence="4">XdhC family protein</fullName>
    </submittedName>
</protein>
<dbReference type="PANTHER" id="PTHR30388:SF6">
    <property type="entry name" value="XANTHINE DEHYDROGENASE SUBUNIT A-RELATED"/>
    <property type="match status" value="1"/>
</dbReference>
<reference evidence="3" key="2">
    <citation type="submission" date="2015-01" db="EMBL/GenBank/DDBJ databases">
        <authorList>
            <person name="Xiang T."/>
            <person name="Song Y."/>
            <person name="Huang L."/>
            <person name="Wang B."/>
            <person name="Wu P."/>
        </authorList>
    </citation>
    <scope>NUCLEOTIDE SEQUENCE [LARGE SCALE GENOMIC DNA]</scope>
    <source>
        <strain evidence="3">V1</strain>
    </source>
</reference>
<feature type="domain" description="XdhC- CoxI" evidence="1">
    <location>
        <begin position="16"/>
        <end position="77"/>
    </location>
</feature>
<reference evidence="5" key="1">
    <citation type="submission" date="2015-01" db="EMBL/GenBank/DDBJ databases">
        <authorList>
            <person name="Manzoor Shahid"/>
            <person name="Zubair Saima"/>
        </authorList>
    </citation>
    <scope>NUCLEOTIDE SEQUENCE [LARGE SCALE GENOMIC DNA]</scope>
    <source>
        <strain evidence="5">V1</strain>
    </source>
</reference>
<evidence type="ECO:0000313" key="5">
    <source>
        <dbReference type="Proteomes" id="UP000042527"/>
    </source>
</evidence>
<sequence length="314" mass="34906">MIETFVFARELFLKTTPFVIATIIDKKGSSPREVGASMIVTQNGLAQGTIGGGAIENEAIKKAKSLIEENSSSIEEYILTDNTAASIGMVCGGSNKIFLKYIDTKNKIYLEIFNRLIENYKEKETKLIFDLERLNIFANIDGEIFPNETISGNSFQLLVKDSIKVFVFGGGHVSKAFVKILDFLKLNSVVVEERAEFLEEKDFPNSKRILIGYEDIDTVNITSDDYVCIITRGHTSDSIVLEKVLEKNPQYIGVIGSKRKVALMFKNISDKYSKTMLDKIHSPIGLDIGAQTPEEIAISIAAEIIGEYRAAPLR</sequence>
<proteinExistence type="predicted"/>
<dbReference type="AlphaFoldDB" id="A0A0B7GRS8"/>
<organism evidence="3 5">
    <name type="scientific">Treponema phagedenis</name>
    <dbReference type="NCBI Taxonomy" id="162"/>
    <lineage>
        <taxon>Bacteria</taxon>
        <taxon>Pseudomonadati</taxon>
        <taxon>Spirochaetota</taxon>
        <taxon>Spirochaetia</taxon>
        <taxon>Spirochaetales</taxon>
        <taxon>Treponemataceae</taxon>
        <taxon>Treponema</taxon>
    </lineage>
</organism>
<dbReference type="RefSeq" id="WP_024753175.1">
    <property type="nucleotide sequence ID" value="NZ_CDNC01000007.1"/>
</dbReference>
<evidence type="ECO:0000259" key="1">
    <source>
        <dbReference type="Pfam" id="PF02625"/>
    </source>
</evidence>
<dbReference type="Proteomes" id="UP000323594">
    <property type="component" value="Chromosome"/>
</dbReference>
<dbReference type="InterPro" id="IPR027051">
    <property type="entry name" value="XdhC_Rossmann_dom"/>
</dbReference>